<dbReference type="OrthoDB" id="4161406at2759"/>
<proteinExistence type="predicted"/>
<name>A0A8K0WM03_9HYPO</name>
<accession>A0A8K0WM03</accession>
<gene>
    <name evidence="2" type="ORF">B0I35DRAFT_463737</name>
</gene>
<reference evidence="2" key="1">
    <citation type="journal article" date="2021" name="Nat. Commun.">
        <title>Genetic determinants of endophytism in the Arabidopsis root mycobiome.</title>
        <authorList>
            <person name="Mesny F."/>
            <person name="Miyauchi S."/>
            <person name="Thiergart T."/>
            <person name="Pickel B."/>
            <person name="Atanasova L."/>
            <person name="Karlsson M."/>
            <person name="Huettel B."/>
            <person name="Barry K.W."/>
            <person name="Haridas S."/>
            <person name="Chen C."/>
            <person name="Bauer D."/>
            <person name="Andreopoulos W."/>
            <person name="Pangilinan J."/>
            <person name="LaButti K."/>
            <person name="Riley R."/>
            <person name="Lipzen A."/>
            <person name="Clum A."/>
            <person name="Drula E."/>
            <person name="Henrissat B."/>
            <person name="Kohler A."/>
            <person name="Grigoriev I.V."/>
            <person name="Martin F.M."/>
            <person name="Hacquard S."/>
        </authorList>
    </citation>
    <scope>NUCLEOTIDE SEQUENCE</scope>
    <source>
        <strain evidence="2">MPI-CAGE-CH-0235</strain>
    </source>
</reference>
<evidence type="ECO:0000313" key="3">
    <source>
        <dbReference type="Proteomes" id="UP000813444"/>
    </source>
</evidence>
<dbReference type="EMBL" id="JAGPNK010000013">
    <property type="protein sequence ID" value="KAH7309823.1"/>
    <property type="molecule type" value="Genomic_DNA"/>
</dbReference>
<feature type="signal peptide" evidence="1">
    <location>
        <begin position="1"/>
        <end position="22"/>
    </location>
</feature>
<keyword evidence="1" id="KW-0732">Signal</keyword>
<evidence type="ECO:0000256" key="1">
    <source>
        <dbReference type="SAM" id="SignalP"/>
    </source>
</evidence>
<keyword evidence="3" id="KW-1185">Reference proteome</keyword>
<dbReference type="AlphaFoldDB" id="A0A8K0WM03"/>
<protein>
    <submittedName>
        <fullName evidence="2">Uncharacterized protein</fullName>
    </submittedName>
</protein>
<feature type="chain" id="PRO_5035432168" evidence="1">
    <location>
        <begin position="23"/>
        <end position="155"/>
    </location>
</feature>
<dbReference type="Proteomes" id="UP000813444">
    <property type="component" value="Unassembled WGS sequence"/>
</dbReference>
<comment type="caution">
    <text evidence="2">The sequence shown here is derived from an EMBL/GenBank/DDBJ whole genome shotgun (WGS) entry which is preliminary data.</text>
</comment>
<organism evidence="2 3">
    <name type="scientific">Stachybotrys elegans</name>
    <dbReference type="NCBI Taxonomy" id="80388"/>
    <lineage>
        <taxon>Eukaryota</taxon>
        <taxon>Fungi</taxon>
        <taxon>Dikarya</taxon>
        <taxon>Ascomycota</taxon>
        <taxon>Pezizomycotina</taxon>
        <taxon>Sordariomycetes</taxon>
        <taxon>Hypocreomycetidae</taxon>
        <taxon>Hypocreales</taxon>
        <taxon>Stachybotryaceae</taxon>
        <taxon>Stachybotrys</taxon>
    </lineage>
</organism>
<sequence length="155" mass="15974">MPSFKTTVSAVATLALVQVSSAHFLAIPAATAAGIGAVSNAVSAASAVAGTVTTAIQNGQNRRSVSRVYRRQEQNQLAWQLCREELGTATVTFSGPAPGSVLAEGIPPSCMTLATVITGEHNQGSPIPMGSDSILFQNLSNEEIMEIQAALDAHP</sequence>
<evidence type="ECO:0000313" key="2">
    <source>
        <dbReference type="EMBL" id="KAH7309823.1"/>
    </source>
</evidence>